<dbReference type="InterPro" id="IPR029063">
    <property type="entry name" value="SAM-dependent_MTases_sf"/>
</dbReference>
<dbReference type="Pfam" id="PF13649">
    <property type="entry name" value="Methyltransf_25"/>
    <property type="match status" value="1"/>
</dbReference>
<reference evidence="3" key="1">
    <citation type="submission" date="2015-08" db="EMBL/GenBank/DDBJ databases">
        <title>Genome sequencing project for genomic taxonomy and phylogenomics of Bacillus-like bacteria.</title>
        <authorList>
            <person name="Liu B."/>
            <person name="Wang J."/>
            <person name="Zhu Y."/>
            <person name="Liu G."/>
            <person name="Chen Q."/>
            <person name="Chen Z."/>
            <person name="Lan J."/>
            <person name="Che J."/>
            <person name="Ge C."/>
            <person name="Shi H."/>
            <person name="Pan Z."/>
            <person name="Liu X."/>
        </authorList>
    </citation>
    <scope>NUCLEOTIDE SEQUENCE [LARGE SCALE GENOMIC DNA]</scope>
    <source>
        <strain evidence="3">FJAT-22460</strain>
    </source>
</reference>
<evidence type="ECO:0000313" key="2">
    <source>
        <dbReference type="EMBL" id="KOR88885.1"/>
    </source>
</evidence>
<comment type="caution">
    <text evidence="2">The sequence shown here is derived from an EMBL/GenBank/DDBJ whole genome shotgun (WGS) entry which is preliminary data.</text>
</comment>
<dbReference type="PATRIC" id="fig|1705565.3.peg.3251"/>
<keyword evidence="2" id="KW-0489">Methyltransferase</keyword>
<dbReference type="AlphaFoldDB" id="A0A0M1P3L8"/>
<dbReference type="GO" id="GO:0008168">
    <property type="term" value="F:methyltransferase activity"/>
    <property type="evidence" value="ECO:0007669"/>
    <property type="project" value="UniProtKB-KW"/>
</dbReference>
<dbReference type="RefSeq" id="WP_054401809.1">
    <property type="nucleotide sequence ID" value="NZ_LIUT01000001.1"/>
</dbReference>
<evidence type="ECO:0000313" key="3">
    <source>
        <dbReference type="Proteomes" id="UP000036932"/>
    </source>
</evidence>
<name>A0A0M1P3L8_9BACL</name>
<dbReference type="InterPro" id="IPR041698">
    <property type="entry name" value="Methyltransf_25"/>
</dbReference>
<dbReference type="Proteomes" id="UP000036932">
    <property type="component" value="Unassembled WGS sequence"/>
</dbReference>
<dbReference type="GO" id="GO:0032259">
    <property type="term" value="P:methylation"/>
    <property type="evidence" value="ECO:0007669"/>
    <property type="project" value="UniProtKB-KW"/>
</dbReference>
<keyword evidence="3" id="KW-1185">Reference proteome</keyword>
<dbReference type="OrthoDB" id="9804312at2"/>
<gene>
    <name evidence="2" type="ORF">AM231_06720</name>
</gene>
<dbReference type="Gene3D" id="3.40.50.150">
    <property type="entry name" value="Vaccinia Virus protein VP39"/>
    <property type="match status" value="1"/>
</dbReference>
<accession>A0A0M1P3L8</accession>
<sequence>MNSWNERFRREDYVYGTNPNVFIADMHKKLKLTGEALAIAEGEGRNAVFLAREGMNVTVWDYAESGLEKANRLARTNDVQLKTELVDLEEAGWAENQWDEIVCVFGHFPKELRMKTLKGVKAAVKPGGYFLSEVYSPYQIPYRSGGPQDQQFLYTPEEFLELFTDWRIVHFFMGEVFRQEGEGHQGLSHVIQFAGQKPADLMKQSEQG</sequence>
<keyword evidence="2" id="KW-0808">Transferase</keyword>
<proteinExistence type="predicted"/>
<feature type="domain" description="Methyltransferase" evidence="1">
    <location>
        <begin position="37"/>
        <end position="128"/>
    </location>
</feature>
<dbReference type="SUPFAM" id="SSF53335">
    <property type="entry name" value="S-adenosyl-L-methionine-dependent methyltransferases"/>
    <property type="match status" value="1"/>
</dbReference>
<evidence type="ECO:0000259" key="1">
    <source>
        <dbReference type="Pfam" id="PF13649"/>
    </source>
</evidence>
<dbReference type="EMBL" id="LIUT01000001">
    <property type="protein sequence ID" value="KOR88885.1"/>
    <property type="molecule type" value="Genomic_DNA"/>
</dbReference>
<organism evidence="2 3">
    <name type="scientific">Paenibacillus solani</name>
    <dbReference type="NCBI Taxonomy" id="1705565"/>
    <lineage>
        <taxon>Bacteria</taxon>
        <taxon>Bacillati</taxon>
        <taxon>Bacillota</taxon>
        <taxon>Bacilli</taxon>
        <taxon>Bacillales</taxon>
        <taxon>Paenibacillaceae</taxon>
        <taxon>Paenibacillus</taxon>
    </lineage>
</organism>
<protein>
    <submittedName>
        <fullName evidence="2">Tellurite resistance methyltransferase TehB</fullName>
    </submittedName>
</protein>
<dbReference type="CDD" id="cd02440">
    <property type="entry name" value="AdoMet_MTases"/>
    <property type="match status" value="1"/>
</dbReference>